<reference evidence="7" key="1">
    <citation type="submission" date="2012-09" db="EMBL/GenBank/DDBJ databases">
        <authorList>
            <person name="Weinstock G."/>
            <person name="Sodergren E."/>
            <person name="Clifton S."/>
            <person name="Fulton L."/>
            <person name="Fulton B."/>
            <person name="Courtney L."/>
            <person name="Fronick C."/>
            <person name="Harrison M."/>
            <person name="Strong C."/>
            <person name="Farmer C."/>
            <person name="Delehaunty K."/>
            <person name="Markovic C."/>
            <person name="Hall O."/>
            <person name="Minx P."/>
            <person name="Tomlinson C."/>
            <person name="Mitreva M."/>
            <person name="Nelson J."/>
            <person name="Hou S."/>
            <person name="Wollam A."/>
            <person name="Pepin K.H."/>
            <person name="Johnson M."/>
            <person name="Bhonagiri V."/>
            <person name="Nash W.E."/>
            <person name="Suruliraj S."/>
            <person name="Warren W."/>
            <person name="Chinwalla A."/>
            <person name="Mardis E.R."/>
            <person name="Wilson R.K."/>
        </authorList>
    </citation>
    <scope>NUCLEOTIDE SEQUENCE [LARGE SCALE GENOMIC DNA]</scope>
    <source>
        <strain evidence="7">OS1</strain>
    </source>
</reference>
<sequence>MKDTRDCIISAARHLFAQQGFHGTSVDSIAKKAGVSKGALYWHFSDKFELYSTVLVLEIDRMKDIFKSTFEDATDAKEFIQRRGMLILMAFERDPETMLIWMDLLIQAKRGKEEFKNMAKDLASCIKKSMDEGVCIDLADERQESVFLLLRLVVFGLLLCQGSVLDTDEVIDSWKQIVDLVMRGDEQ</sequence>
<evidence type="ECO:0000313" key="7">
    <source>
        <dbReference type="Proteomes" id="UP000005273"/>
    </source>
</evidence>
<name>A0A0T5X908_9BACT</name>
<dbReference type="eggNOG" id="COG1309">
    <property type="taxonomic scope" value="Bacteria"/>
</dbReference>
<protein>
    <submittedName>
        <fullName evidence="6">Transcriptional regulator, TetR family</fullName>
    </submittedName>
</protein>
<dbReference type="Pfam" id="PF00440">
    <property type="entry name" value="TetR_N"/>
    <property type="match status" value="1"/>
</dbReference>
<keyword evidence="2 4" id="KW-0238">DNA-binding</keyword>
<dbReference type="InterPro" id="IPR023772">
    <property type="entry name" value="DNA-bd_HTH_TetR-type_CS"/>
</dbReference>
<feature type="domain" description="HTH tetR-type" evidence="5">
    <location>
        <begin position="2"/>
        <end position="62"/>
    </location>
</feature>
<dbReference type="InterPro" id="IPR009057">
    <property type="entry name" value="Homeodomain-like_sf"/>
</dbReference>
<comment type="caution">
    <text evidence="6">The sequence shown here is derived from an EMBL/GenBank/DDBJ whole genome shotgun (WGS) entry which is preliminary data.</text>
</comment>
<evidence type="ECO:0000256" key="3">
    <source>
        <dbReference type="ARBA" id="ARBA00023163"/>
    </source>
</evidence>
<dbReference type="PANTHER" id="PTHR43479">
    <property type="entry name" value="ACREF/ENVCD OPERON REPRESSOR-RELATED"/>
    <property type="match status" value="1"/>
</dbReference>
<evidence type="ECO:0000256" key="1">
    <source>
        <dbReference type="ARBA" id="ARBA00023015"/>
    </source>
</evidence>
<evidence type="ECO:0000256" key="2">
    <source>
        <dbReference type="ARBA" id="ARBA00023125"/>
    </source>
</evidence>
<proteinExistence type="predicted"/>
<evidence type="ECO:0000313" key="6">
    <source>
        <dbReference type="EMBL" id="KRT34879.1"/>
    </source>
</evidence>
<dbReference type="InterPro" id="IPR050624">
    <property type="entry name" value="HTH-type_Tx_Regulator"/>
</dbReference>
<dbReference type="Gene3D" id="1.10.357.10">
    <property type="entry name" value="Tetracycline Repressor, domain 2"/>
    <property type="match status" value="1"/>
</dbReference>
<feature type="DNA-binding region" description="H-T-H motif" evidence="4">
    <location>
        <begin position="25"/>
        <end position="44"/>
    </location>
</feature>
<evidence type="ECO:0000259" key="5">
    <source>
        <dbReference type="PROSITE" id="PS50977"/>
    </source>
</evidence>
<dbReference type="GO" id="GO:0003677">
    <property type="term" value="F:DNA binding"/>
    <property type="evidence" value="ECO:0007669"/>
    <property type="project" value="UniProtKB-UniRule"/>
</dbReference>
<dbReference type="PROSITE" id="PS50977">
    <property type="entry name" value="HTH_TETR_2"/>
    <property type="match status" value="1"/>
</dbReference>
<dbReference type="PANTHER" id="PTHR43479:SF11">
    <property type="entry name" value="ACREF_ENVCD OPERON REPRESSOR-RELATED"/>
    <property type="match status" value="1"/>
</dbReference>
<dbReference type="Proteomes" id="UP000005273">
    <property type="component" value="Unassembled WGS sequence"/>
</dbReference>
<dbReference type="EMBL" id="ACJX03000001">
    <property type="protein sequence ID" value="KRT34879.1"/>
    <property type="molecule type" value="Genomic_DNA"/>
</dbReference>
<dbReference type="FunFam" id="1.10.10.60:FF:000141">
    <property type="entry name" value="TetR family transcriptional regulator"/>
    <property type="match status" value="1"/>
</dbReference>
<keyword evidence="1" id="KW-0805">Transcription regulation</keyword>
<dbReference type="SUPFAM" id="SSF46689">
    <property type="entry name" value="Homeodomain-like"/>
    <property type="match status" value="1"/>
</dbReference>
<dbReference type="RefSeq" id="WP_009200250.1">
    <property type="nucleotide sequence ID" value="NZ_ACJX03000001.1"/>
</dbReference>
<dbReference type="AlphaFoldDB" id="A0A0T5X908"/>
<dbReference type="OrthoDB" id="9798857at2"/>
<keyword evidence="7" id="KW-1185">Reference proteome</keyword>
<accession>A0A0T5X908</accession>
<gene>
    <name evidence="6" type="ORF">HMPREF1705_04130</name>
</gene>
<evidence type="ECO:0000256" key="4">
    <source>
        <dbReference type="PROSITE-ProRule" id="PRU00335"/>
    </source>
</evidence>
<dbReference type="PROSITE" id="PS01081">
    <property type="entry name" value="HTH_TETR_1"/>
    <property type="match status" value="1"/>
</dbReference>
<dbReference type="PRINTS" id="PR00455">
    <property type="entry name" value="HTHTETR"/>
</dbReference>
<organism evidence="6 7">
    <name type="scientific">Acetomicrobium hydrogeniformans ATCC BAA-1850</name>
    <dbReference type="NCBI Taxonomy" id="592015"/>
    <lineage>
        <taxon>Bacteria</taxon>
        <taxon>Thermotogati</taxon>
        <taxon>Synergistota</taxon>
        <taxon>Synergistia</taxon>
        <taxon>Synergistales</taxon>
        <taxon>Acetomicrobiaceae</taxon>
        <taxon>Acetomicrobium</taxon>
    </lineage>
</organism>
<keyword evidence="3" id="KW-0804">Transcription</keyword>
<dbReference type="InterPro" id="IPR001647">
    <property type="entry name" value="HTH_TetR"/>
</dbReference>
<dbReference type="STRING" id="592015.HMPREF1705_04130"/>